<dbReference type="PANTHER" id="PTHR11915">
    <property type="entry name" value="SPECTRIN/FILAMIN RELATED CYTOSKELETAL PROTEIN"/>
    <property type="match status" value="1"/>
</dbReference>
<evidence type="ECO:0000256" key="3">
    <source>
        <dbReference type="SAM" id="Coils"/>
    </source>
</evidence>
<feature type="domain" description="Calponin-homology (CH)" evidence="5">
    <location>
        <begin position="148"/>
        <end position="253"/>
    </location>
</feature>
<feature type="coiled-coil region" evidence="3">
    <location>
        <begin position="376"/>
        <end position="403"/>
    </location>
</feature>
<dbReference type="InterPro" id="IPR018159">
    <property type="entry name" value="Spectrin/alpha-actinin"/>
</dbReference>
<dbReference type="PROSITE" id="PS50021">
    <property type="entry name" value="CH"/>
    <property type="match status" value="2"/>
</dbReference>
<dbReference type="InterPro" id="IPR036872">
    <property type="entry name" value="CH_dom_sf"/>
</dbReference>
<dbReference type="GO" id="GO:0003779">
    <property type="term" value="F:actin binding"/>
    <property type="evidence" value="ECO:0007669"/>
    <property type="project" value="UniProtKB-KW"/>
</dbReference>
<dbReference type="SMART" id="SM00033">
    <property type="entry name" value="CH"/>
    <property type="match status" value="2"/>
</dbReference>
<feature type="coiled-coil region" evidence="3">
    <location>
        <begin position="855"/>
        <end position="946"/>
    </location>
</feature>
<dbReference type="SUPFAM" id="SSF46966">
    <property type="entry name" value="Spectrin repeat"/>
    <property type="match status" value="4"/>
</dbReference>
<name>A0A8S4GFA7_PLUXY</name>
<dbReference type="Pfam" id="PF00435">
    <property type="entry name" value="Spectrin"/>
    <property type="match status" value="1"/>
</dbReference>
<feature type="region of interest" description="Disordered" evidence="4">
    <location>
        <begin position="659"/>
        <end position="681"/>
    </location>
</feature>
<dbReference type="InterPro" id="IPR001715">
    <property type="entry name" value="CH_dom"/>
</dbReference>
<dbReference type="SUPFAM" id="SSF47576">
    <property type="entry name" value="Calponin-homology domain, CH-domain"/>
    <property type="match status" value="1"/>
</dbReference>
<keyword evidence="2" id="KW-0009">Actin-binding</keyword>
<gene>
    <name evidence="6" type="ORF">PLXY2_LOCUS16892</name>
</gene>
<evidence type="ECO:0000256" key="1">
    <source>
        <dbReference type="ARBA" id="ARBA00022737"/>
    </source>
</evidence>
<dbReference type="InterPro" id="IPR001589">
    <property type="entry name" value="Actinin_actin-bd_CS"/>
</dbReference>
<organism evidence="6 7">
    <name type="scientific">Plutella xylostella</name>
    <name type="common">Diamondback moth</name>
    <name type="synonym">Plutella maculipennis</name>
    <dbReference type="NCBI Taxonomy" id="51655"/>
    <lineage>
        <taxon>Eukaryota</taxon>
        <taxon>Metazoa</taxon>
        <taxon>Ecdysozoa</taxon>
        <taxon>Arthropoda</taxon>
        <taxon>Hexapoda</taxon>
        <taxon>Insecta</taxon>
        <taxon>Pterygota</taxon>
        <taxon>Neoptera</taxon>
        <taxon>Endopterygota</taxon>
        <taxon>Lepidoptera</taxon>
        <taxon>Glossata</taxon>
        <taxon>Ditrysia</taxon>
        <taxon>Yponomeutoidea</taxon>
        <taxon>Plutellidae</taxon>
        <taxon>Plutella</taxon>
    </lineage>
</organism>
<keyword evidence="7" id="KW-1185">Reference proteome</keyword>
<dbReference type="Pfam" id="PF00307">
    <property type="entry name" value="CH"/>
    <property type="match status" value="2"/>
</dbReference>
<evidence type="ECO:0000256" key="4">
    <source>
        <dbReference type="SAM" id="MobiDB-lite"/>
    </source>
</evidence>
<keyword evidence="3" id="KW-0175">Coiled coil</keyword>
<evidence type="ECO:0000259" key="5">
    <source>
        <dbReference type="PROSITE" id="PS50021"/>
    </source>
</evidence>
<feature type="region of interest" description="Disordered" evidence="4">
    <location>
        <begin position="1179"/>
        <end position="1199"/>
    </location>
</feature>
<feature type="domain" description="Calponin-homology (CH)" evidence="5">
    <location>
        <begin position="33"/>
        <end position="137"/>
    </location>
</feature>
<dbReference type="InterPro" id="IPR002017">
    <property type="entry name" value="Spectrin_repeat"/>
</dbReference>
<dbReference type="PROSITE" id="PS00020">
    <property type="entry name" value="ACTININ_2"/>
    <property type="match status" value="1"/>
</dbReference>
<sequence length="1199" mass="133364">MITLLKAYEAALGSWAAGRGVEGEGEKEHEREDVQKKTFAKWINSQLVKNNKPLVQDLFEDLRDGEVLLSLLEILTAQQYKRERGRMRVHQLHNVSTALEALREQGVRLVNIAAPDVLDCNHKLILGLVWSIIVHWQVSPALCEARGSGLERALLAWCRRNTANYPGVNITNFTSSWSDGLALAAILHRWRPALVDFEALARDAVADRLHTVFTLAEEHLGIHRLLDVEDVNTETPDKKSIMMYVLCLYQALPEHELPSSPRTTEQAPSRPLSTATAASGELGGYGLALEEVLTWLLDAEETLAAAPAVADRLDEVKQAFHDHERFLVTLSQQQSGVGAALDAGSALLAGGALAADEAGEVRLQLRLLAARWDALRTAALQRQRDLQAALHRLQNENRDKFRQWLTSFEDRISRTSQDFSSAERAAESLAAARELHAELCQQRAAVEQLAGHVLVLEHDHDDAAVTAMEDELRALGERWALTCGWAAAAAGSAERQHAAWALLLQQRGLAARQETMLKQLAAAVAGSAERQHAAWALLLQLRGAAARQETMLKQMEAEPVSEIGEVLARIQSLQQIKRDITRTSRTLSSHLQRLRESEGDSVVAAEMEDLGDRLDAQLMILDVQAERLRALGFDVTLDTPEDSSMDVSETTETTVTTTTTTTVEVQSTPSSHKKPRLTASPAVAAPASSAPTVNAPAPDYSAFVKWADQAEETLKQCSLEVEEGEAELAAVSARLDHIEVGRQDFADLPTSDETCVELRRRSSLIGRQCTAVRNQLNLLQEQRAWSRRREQLARAAARPALPEGKPTNNQLIHLRNKIRQLKQIEPQLQELSAQAIVLQTKPLSAAHKDNIDKETKKLQQEYQETLTLLMQKEQDIKLALKKRPGQKHEDDFKNLQTKIQNIEAQIISEHAMYSSVEDMKKKIEDLNGLKKELDDLQAMYDGVVRDRRDKYEKGSVEELSFRNSLENLVFMFGDTKNILDQKIGKLEKGVELVTSLTARVSSVRAWTARAQEFVSEHGCVPVGDTEKLEALLDQSNKLEEEKAEIKTKLSEIETIKTEILEDCAEEFSRSIKEDTSSLQSKFDAVCEPAFQLNEGLRRGLEKTEAVYRMMDEIEEFLSSIEAAMPSAAECDIADSSQLYHMKCRFQALKDRCDQTTELFREANEQGNGGIIMQPAVPHEVPLPGAQGPLRPDHGAVPRG</sequence>
<dbReference type="AlphaFoldDB" id="A0A8S4GFA7"/>
<dbReference type="Gene3D" id="1.10.418.10">
    <property type="entry name" value="Calponin-like domain"/>
    <property type="match status" value="2"/>
</dbReference>
<accession>A0A8S4GFA7</accession>
<reference evidence="6" key="1">
    <citation type="submission" date="2020-11" db="EMBL/GenBank/DDBJ databases">
        <authorList>
            <person name="Whiteford S."/>
        </authorList>
    </citation>
    <scope>NUCLEOTIDE SEQUENCE</scope>
</reference>
<dbReference type="SMART" id="SM00150">
    <property type="entry name" value="SPEC"/>
    <property type="match status" value="3"/>
</dbReference>
<evidence type="ECO:0000313" key="6">
    <source>
        <dbReference type="EMBL" id="CAG9138639.1"/>
    </source>
</evidence>
<evidence type="ECO:0000256" key="2">
    <source>
        <dbReference type="ARBA" id="ARBA00023203"/>
    </source>
</evidence>
<comment type="caution">
    <text evidence="6">The sequence shown here is derived from an EMBL/GenBank/DDBJ whole genome shotgun (WGS) entry which is preliminary data.</text>
</comment>
<dbReference type="EMBL" id="CAJHNJ030000697">
    <property type="protein sequence ID" value="CAG9138639.1"/>
    <property type="molecule type" value="Genomic_DNA"/>
</dbReference>
<dbReference type="Gene3D" id="1.20.58.60">
    <property type="match status" value="3"/>
</dbReference>
<feature type="coiled-coil region" evidence="3">
    <location>
        <begin position="1028"/>
        <end position="1058"/>
    </location>
</feature>
<dbReference type="GO" id="GO:0005737">
    <property type="term" value="C:cytoplasm"/>
    <property type="evidence" value="ECO:0007669"/>
    <property type="project" value="UniProtKB-ARBA"/>
</dbReference>
<dbReference type="Proteomes" id="UP000653454">
    <property type="component" value="Unassembled WGS sequence"/>
</dbReference>
<dbReference type="CDD" id="cd21186">
    <property type="entry name" value="CH_DMD-like_rpt1"/>
    <property type="match status" value="1"/>
</dbReference>
<proteinExistence type="predicted"/>
<feature type="compositionally biased region" description="Basic and acidic residues" evidence="4">
    <location>
        <begin position="1190"/>
        <end position="1199"/>
    </location>
</feature>
<keyword evidence="1" id="KW-0677">Repeat</keyword>
<protein>
    <submittedName>
        <fullName evidence="6">(diamondback moth) hypothetical protein</fullName>
    </submittedName>
</protein>
<evidence type="ECO:0000313" key="7">
    <source>
        <dbReference type="Proteomes" id="UP000653454"/>
    </source>
</evidence>